<dbReference type="EMBL" id="BARW01042198">
    <property type="protein sequence ID" value="GAJ20888.1"/>
    <property type="molecule type" value="Genomic_DNA"/>
</dbReference>
<dbReference type="InterPro" id="IPR052045">
    <property type="entry name" value="Sulfur_Carrier/Prot_Modifier"/>
</dbReference>
<evidence type="ECO:0000313" key="1">
    <source>
        <dbReference type="EMBL" id="GAJ20888.1"/>
    </source>
</evidence>
<protein>
    <recommendedName>
        <fullName evidence="2">ThiS family protein</fullName>
    </recommendedName>
</protein>
<feature type="non-terminal residue" evidence="1">
    <location>
        <position position="1"/>
    </location>
</feature>
<feature type="non-terminal residue" evidence="1">
    <location>
        <position position="71"/>
    </location>
</feature>
<evidence type="ECO:0008006" key="2">
    <source>
        <dbReference type="Google" id="ProtNLM"/>
    </source>
</evidence>
<dbReference type="InterPro" id="IPR016155">
    <property type="entry name" value="Mopterin_synth/thiamin_S_b"/>
</dbReference>
<dbReference type="SUPFAM" id="SSF54285">
    <property type="entry name" value="MoaD/ThiS"/>
    <property type="match status" value="1"/>
</dbReference>
<name>X1UTP4_9ZZZZ</name>
<dbReference type="PANTHER" id="PTHR38031">
    <property type="entry name" value="SULFUR CARRIER PROTEIN SLR0821-RELATED"/>
    <property type="match status" value="1"/>
</dbReference>
<dbReference type="Pfam" id="PF02597">
    <property type="entry name" value="ThiS"/>
    <property type="match status" value="1"/>
</dbReference>
<accession>X1UTP4</accession>
<organism evidence="1">
    <name type="scientific">marine sediment metagenome</name>
    <dbReference type="NCBI Taxonomy" id="412755"/>
    <lineage>
        <taxon>unclassified sequences</taxon>
        <taxon>metagenomes</taxon>
        <taxon>ecological metagenomes</taxon>
    </lineage>
</organism>
<gene>
    <name evidence="1" type="ORF">S12H4_62703</name>
</gene>
<dbReference type="PANTHER" id="PTHR38031:SF1">
    <property type="entry name" value="SULFUR CARRIER PROTEIN CYSO"/>
    <property type="match status" value="1"/>
</dbReference>
<sequence>AKLADGQAIVEVNGDTVGQCLEQLAARFPRLKKRLFEKDSALSRILEIYVNGESIYPDELATTVKDGDELD</sequence>
<dbReference type="InterPro" id="IPR012675">
    <property type="entry name" value="Beta-grasp_dom_sf"/>
</dbReference>
<reference evidence="1" key="1">
    <citation type="journal article" date="2014" name="Front. Microbiol.">
        <title>High frequency of phylogenetically diverse reductive dehalogenase-homologous genes in deep subseafloor sedimentary metagenomes.</title>
        <authorList>
            <person name="Kawai M."/>
            <person name="Futagami T."/>
            <person name="Toyoda A."/>
            <person name="Takaki Y."/>
            <person name="Nishi S."/>
            <person name="Hori S."/>
            <person name="Arai W."/>
            <person name="Tsubouchi T."/>
            <person name="Morono Y."/>
            <person name="Uchiyama I."/>
            <person name="Ito T."/>
            <person name="Fujiyama A."/>
            <person name="Inagaki F."/>
            <person name="Takami H."/>
        </authorList>
    </citation>
    <scope>NUCLEOTIDE SEQUENCE</scope>
    <source>
        <strain evidence="1">Expedition CK06-06</strain>
    </source>
</reference>
<proteinExistence type="predicted"/>
<dbReference type="InterPro" id="IPR003749">
    <property type="entry name" value="ThiS/MoaD-like"/>
</dbReference>
<dbReference type="AlphaFoldDB" id="X1UTP4"/>
<comment type="caution">
    <text evidence="1">The sequence shown here is derived from an EMBL/GenBank/DDBJ whole genome shotgun (WGS) entry which is preliminary data.</text>
</comment>
<dbReference type="Gene3D" id="3.10.20.30">
    <property type="match status" value="1"/>
</dbReference>